<dbReference type="RefSeq" id="WP_378250993.1">
    <property type="nucleotide sequence ID" value="NZ_JBHSKF010000021.1"/>
</dbReference>
<dbReference type="Pfam" id="PF26450">
    <property type="entry name" value="DUF8129"/>
    <property type="match status" value="1"/>
</dbReference>
<gene>
    <name evidence="2" type="ORF">ACFPM7_28855</name>
</gene>
<feature type="domain" description="DUF8129" evidence="1">
    <location>
        <begin position="19"/>
        <end position="60"/>
    </location>
</feature>
<organism evidence="2 3">
    <name type="scientific">Actinokineospora guangxiensis</name>
    <dbReference type="NCBI Taxonomy" id="1490288"/>
    <lineage>
        <taxon>Bacteria</taxon>
        <taxon>Bacillati</taxon>
        <taxon>Actinomycetota</taxon>
        <taxon>Actinomycetes</taxon>
        <taxon>Pseudonocardiales</taxon>
        <taxon>Pseudonocardiaceae</taxon>
        <taxon>Actinokineospora</taxon>
    </lineage>
</organism>
<accession>A0ABW0EXY0</accession>
<dbReference type="Proteomes" id="UP001596157">
    <property type="component" value="Unassembled WGS sequence"/>
</dbReference>
<reference evidence="3" key="1">
    <citation type="journal article" date="2019" name="Int. J. Syst. Evol. Microbiol.">
        <title>The Global Catalogue of Microorganisms (GCM) 10K type strain sequencing project: providing services to taxonomists for standard genome sequencing and annotation.</title>
        <authorList>
            <consortium name="The Broad Institute Genomics Platform"/>
            <consortium name="The Broad Institute Genome Sequencing Center for Infectious Disease"/>
            <person name="Wu L."/>
            <person name="Ma J."/>
        </authorList>
    </citation>
    <scope>NUCLEOTIDE SEQUENCE [LARGE SCALE GENOMIC DNA]</scope>
    <source>
        <strain evidence="3">CCUG 59778</strain>
    </source>
</reference>
<sequence length="66" mass="7480">MTDEGNPLEPGYDHLPIGILEYRLRRLDAARLREVRDYEARHAAREPVLSLIDTRLAALEGDVIPA</sequence>
<evidence type="ECO:0000259" key="1">
    <source>
        <dbReference type="Pfam" id="PF26450"/>
    </source>
</evidence>
<evidence type="ECO:0000313" key="2">
    <source>
        <dbReference type="EMBL" id="MFC5291079.1"/>
    </source>
</evidence>
<name>A0ABW0EXY0_9PSEU</name>
<evidence type="ECO:0000313" key="3">
    <source>
        <dbReference type="Proteomes" id="UP001596157"/>
    </source>
</evidence>
<dbReference type="InterPro" id="IPR058442">
    <property type="entry name" value="DUF8129"/>
</dbReference>
<protein>
    <recommendedName>
        <fullName evidence="1">DUF8129 domain-containing protein</fullName>
    </recommendedName>
</protein>
<proteinExistence type="predicted"/>
<dbReference type="EMBL" id="JBHSKF010000021">
    <property type="protein sequence ID" value="MFC5291079.1"/>
    <property type="molecule type" value="Genomic_DNA"/>
</dbReference>
<comment type="caution">
    <text evidence="2">The sequence shown here is derived from an EMBL/GenBank/DDBJ whole genome shotgun (WGS) entry which is preliminary data.</text>
</comment>
<keyword evidence="3" id="KW-1185">Reference proteome</keyword>